<dbReference type="VEuPathDB" id="FungiDB:AeMF1_002895"/>
<sequence length="495" mass="56296">MTQCTNLTNDKREAVLRALLVSRKSDLTRRQPNHVLKEISIKFNCSARTVQRIWSSAKEQGIAQGNFDVNIHNKKKGRVGRKVKYTAEVIHSKLIEMDKRDRTSFRTMSEKTGISVGTLHNCMKNGMFRSHTSAIKPSLTPANMLARVDFALKAIDEESLAFMEMSNIVHLDEKWYFLTKTSRRFYLLPGEKEPVRRTQSKRYIGKIMFLSAVSRPCFSSDGSLLWDGKLGTWTFVTMTPALYSSRRRPKGTLELKPVAVTRDVYREKLLQAVIPAIVQKWPTHTLGQTIVLQHDNALAHVPIHDPQVQAEFNDLKRHHGWSFWIVPQPPNSPDLNVLDLGFFASIQALQHRKYASCLDELISNVVGDFGDERQQYLENPPSFKRQTTTRRDFAAKSGMRRHSLCHTKSKLSGTIDLESMLDGVVQEARLEDELSSQLQSIAMEFDVGAIENALNELHIVPITLEEDESTDGIADGLRPLESLPSENETEEIWKI</sequence>
<evidence type="ECO:0000259" key="2">
    <source>
        <dbReference type="Pfam" id="PF24964"/>
    </source>
</evidence>
<comment type="caution">
    <text evidence="3">The sequence shown here is derived from an EMBL/GenBank/DDBJ whole genome shotgun (WGS) entry which is preliminary data.</text>
</comment>
<dbReference type="AlphaFoldDB" id="A0A6G0XRQ0"/>
<keyword evidence="4" id="KW-1185">Reference proteome</keyword>
<proteinExistence type="predicted"/>
<gene>
    <name evidence="3" type="ORF">Ae201684_002104</name>
</gene>
<dbReference type="Proteomes" id="UP000481153">
    <property type="component" value="Unassembled WGS sequence"/>
</dbReference>
<reference evidence="3 4" key="1">
    <citation type="submission" date="2019-07" db="EMBL/GenBank/DDBJ databases">
        <title>Genomics analysis of Aphanomyces spp. identifies a new class of oomycete effector associated with host adaptation.</title>
        <authorList>
            <person name="Gaulin E."/>
        </authorList>
    </citation>
    <scope>NUCLEOTIDE SEQUENCE [LARGE SCALE GENOMIC DNA]</scope>
    <source>
        <strain evidence="3 4">ATCC 201684</strain>
    </source>
</reference>
<dbReference type="PANTHER" id="PTHR47169">
    <property type="entry name" value="OS01G0541250 PROTEIN"/>
    <property type="match status" value="1"/>
</dbReference>
<evidence type="ECO:0000256" key="1">
    <source>
        <dbReference type="SAM" id="MobiDB-lite"/>
    </source>
</evidence>
<dbReference type="PANTHER" id="PTHR47169:SF4">
    <property type="entry name" value="TRANSPOSASE TC1-LIKE DOMAIN-CONTAINING PROTEIN"/>
    <property type="match status" value="1"/>
</dbReference>
<feature type="region of interest" description="Disordered" evidence="1">
    <location>
        <begin position="476"/>
        <end position="495"/>
    </location>
</feature>
<dbReference type="InterPro" id="IPR056671">
    <property type="entry name" value="DUF7769"/>
</dbReference>
<accession>A0A6G0XRQ0</accession>
<dbReference type="Pfam" id="PF24964">
    <property type="entry name" value="DUF7769"/>
    <property type="match status" value="1"/>
</dbReference>
<evidence type="ECO:0000313" key="4">
    <source>
        <dbReference type="Proteomes" id="UP000481153"/>
    </source>
</evidence>
<feature type="domain" description="DUF7769" evidence="2">
    <location>
        <begin position="7"/>
        <end position="60"/>
    </location>
</feature>
<dbReference type="EMBL" id="VJMJ01000022">
    <property type="protein sequence ID" value="KAF0743045.1"/>
    <property type="molecule type" value="Genomic_DNA"/>
</dbReference>
<evidence type="ECO:0000313" key="3">
    <source>
        <dbReference type="EMBL" id="KAF0743045.1"/>
    </source>
</evidence>
<name>A0A6G0XRQ0_9STRA</name>
<organism evidence="3 4">
    <name type="scientific">Aphanomyces euteiches</name>
    <dbReference type="NCBI Taxonomy" id="100861"/>
    <lineage>
        <taxon>Eukaryota</taxon>
        <taxon>Sar</taxon>
        <taxon>Stramenopiles</taxon>
        <taxon>Oomycota</taxon>
        <taxon>Saprolegniomycetes</taxon>
        <taxon>Saprolegniales</taxon>
        <taxon>Verrucalvaceae</taxon>
        <taxon>Aphanomyces</taxon>
    </lineage>
</organism>
<protein>
    <recommendedName>
        <fullName evidence="2">DUF7769 domain-containing protein</fullName>
    </recommendedName>
</protein>
<dbReference type="GO" id="GO:0003676">
    <property type="term" value="F:nucleic acid binding"/>
    <property type="evidence" value="ECO:0007669"/>
    <property type="project" value="InterPro"/>
</dbReference>
<dbReference type="Gene3D" id="3.30.420.10">
    <property type="entry name" value="Ribonuclease H-like superfamily/Ribonuclease H"/>
    <property type="match status" value="1"/>
</dbReference>
<dbReference type="InterPro" id="IPR036397">
    <property type="entry name" value="RNaseH_sf"/>
</dbReference>